<keyword evidence="2" id="KW-1185">Reference proteome</keyword>
<name>A0A6A5VXU1_9PLEO</name>
<sequence length="300" mass="34833">PPFRKDPPKDYMQMGLKKIDAPDWLVIDDTYQDFYSARAKLLRQKKNEVIQIGPEGEDACEELLEMVVGHLVEQWPDYFEVSFKKGVKYVQNKIMNETFTLAKPYTVDPLEICARLAMEDFNLLLYSPFLKEHLLVASATLFPAGWQMRTRISHSVTSLHDPVPSWQGKVSYPVEHYFKRIKPSSLMTRSSFFIQTRKQPETRDLADFLFIQHGKDFFAGNMSNLQPGSIVVRRERQTFRRLPRTGAVVFTVKTSLQDLEQVPREERPGLAAEIRAWPDEIGRFKGRDMWGTHVLGFCDR</sequence>
<dbReference type="Pfam" id="PF11927">
    <property type="entry name" value="HODM_asu-like"/>
    <property type="match status" value="1"/>
</dbReference>
<proteinExistence type="predicted"/>
<accession>A0A6A5VXU1</accession>
<evidence type="ECO:0000313" key="1">
    <source>
        <dbReference type="EMBL" id="KAF1994552.1"/>
    </source>
</evidence>
<dbReference type="EMBL" id="ML977656">
    <property type="protein sequence ID" value="KAF1994552.1"/>
    <property type="molecule type" value="Genomic_DNA"/>
</dbReference>
<protein>
    <submittedName>
        <fullName evidence="1">Uncharacterized protein</fullName>
    </submittedName>
</protein>
<dbReference type="OrthoDB" id="5043642at2759"/>
<gene>
    <name evidence="1" type="ORF">P154DRAFT_447319</name>
</gene>
<dbReference type="Proteomes" id="UP000799779">
    <property type="component" value="Unassembled WGS sequence"/>
</dbReference>
<dbReference type="AlphaFoldDB" id="A0A6A5VXU1"/>
<feature type="non-terminal residue" evidence="1">
    <location>
        <position position="1"/>
    </location>
</feature>
<evidence type="ECO:0000313" key="2">
    <source>
        <dbReference type="Proteomes" id="UP000799779"/>
    </source>
</evidence>
<reference evidence="1" key="1">
    <citation type="journal article" date="2020" name="Stud. Mycol.">
        <title>101 Dothideomycetes genomes: a test case for predicting lifestyles and emergence of pathogens.</title>
        <authorList>
            <person name="Haridas S."/>
            <person name="Albert R."/>
            <person name="Binder M."/>
            <person name="Bloem J."/>
            <person name="Labutti K."/>
            <person name="Salamov A."/>
            <person name="Andreopoulos B."/>
            <person name="Baker S."/>
            <person name="Barry K."/>
            <person name="Bills G."/>
            <person name="Bluhm B."/>
            <person name="Cannon C."/>
            <person name="Castanera R."/>
            <person name="Culley D."/>
            <person name="Daum C."/>
            <person name="Ezra D."/>
            <person name="Gonzalez J."/>
            <person name="Henrissat B."/>
            <person name="Kuo A."/>
            <person name="Liang C."/>
            <person name="Lipzen A."/>
            <person name="Lutzoni F."/>
            <person name="Magnuson J."/>
            <person name="Mondo S."/>
            <person name="Nolan M."/>
            <person name="Ohm R."/>
            <person name="Pangilinan J."/>
            <person name="Park H.-J."/>
            <person name="Ramirez L."/>
            <person name="Alfaro M."/>
            <person name="Sun H."/>
            <person name="Tritt A."/>
            <person name="Yoshinaga Y."/>
            <person name="Zwiers L.-H."/>
            <person name="Turgeon B."/>
            <person name="Goodwin S."/>
            <person name="Spatafora J."/>
            <person name="Crous P."/>
            <person name="Grigoriev I."/>
        </authorList>
    </citation>
    <scope>NUCLEOTIDE SEQUENCE</scope>
    <source>
        <strain evidence="1">CBS 123094</strain>
    </source>
</reference>
<organism evidence="1 2">
    <name type="scientific">Amniculicola lignicola CBS 123094</name>
    <dbReference type="NCBI Taxonomy" id="1392246"/>
    <lineage>
        <taxon>Eukaryota</taxon>
        <taxon>Fungi</taxon>
        <taxon>Dikarya</taxon>
        <taxon>Ascomycota</taxon>
        <taxon>Pezizomycotina</taxon>
        <taxon>Dothideomycetes</taxon>
        <taxon>Pleosporomycetidae</taxon>
        <taxon>Pleosporales</taxon>
        <taxon>Amniculicolaceae</taxon>
        <taxon>Amniculicola</taxon>
    </lineage>
</organism>
<dbReference type="InterPro" id="IPR021848">
    <property type="entry name" value="HODM_asu-like"/>
</dbReference>